<organism evidence="3 4">
    <name type="scientific">Pseudonocardia thermophila</name>
    <dbReference type="NCBI Taxonomy" id="1848"/>
    <lineage>
        <taxon>Bacteria</taxon>
        <taxon>Bacillati</taxon>
        <taxon>Actinomycetota</taxon>
        <taxon>Actinomycetes</taxon>
        <taxon>Pseudonocardiales</taxon>
        <taxon>Pseudonocardiaceae</taxon>
        <taxon>Pseudonocardia</taxon>
    </lineage>
</organism>
<dbReference type="STRING" id="1848.SAMN05443637_102106"/>
<dbReference type="Proteomes" id="UP000184363">
    <property type="component" value="Unassembled WGS sequence"/>
</dbReference>
<dbReference type="PANTHER" id="PTHR33744">
    <property type="entry name" value="CARBOHYDRATE DIACID REGULATOR"/>
    <property type="match status" value="1"/>
</dbReference>
<dbReference type="AlphaFoldDB" id="A0A1M6P8A0"/>
<dbReference type="Pfam" id="PF13556">
    <property type="entry name" value="HTH_30"/>
    <property type="match status" value="1"/>
</dbReference>
<accession>A0A1M6P8A0</accession>
<dbReference type="OrthoDB" id="2973014at2"/>
<evidence type="ECO:0000259" key="1">
    <source>
        <dbReference type="Pfam" id="PF07905"/>
    </source>
</evidence>
<dbReference type="InterPro" id="IPR051448">
    <property type="entry name" value="CdaR-like_regulators"/>
</dbReference>
<dbReference type="Pfam" id="PF07905">
    <property type="entry name" value="PucR"/>
    <property type="match status" value="1"/>
</dbReference>
<gene>
    <name evidence="3" type="ORF">SAMN05443637_102106</name>
</gene>
<name>A0A1M6P8A0_PSETH</name>
<proteinExistence type="predicted"/>
<dbReference type="InterPro" id="IPR012914">
    <property type="entry name" value="PucR_dom"/>
</dbReference>
<dbReference type="PANTHER" id="PTHR33744:SF1">
    <property type="entry name" value="DNA-BINDING TRANSCRIPTIONAL ACTIVATOR ADER"/>
    <property type="match status" value="1"/>
</dbReference>
<dbReference type="InterPro" id="IPR025736">
    <property type="entry name" value="PucR_C-HTH_dom"/>
</dbReference>
<keyword evidence="4" id="KW-1185">Reference proteome</keyword>
<reference evidence="3 4" key="1">
    <citation type="submission" date="2016-11" db="EMBL/GenBank/DDBJ databases">
        <authorList>
            <person name="Jaros S."/>
            <person name="Januszkiewicz K."/>
            <person name="Wedrychowicz H."/>
        </authorList>
    </citation>
    <scope>NUCLEOTIDE SEQUENCE [LARGE SCALE GENOMIC DNA]</scope>
    <source>
        <strain evidence="3 4">DSM 43832</strain>
    </source>
</reference>
<dbReference type="RefSeq" id="WP_073455258.1">
    <property type="nucleotide sequence ID" value="NZ_FRAP01000002.1"/>
</dbReference>
<evidence type="ECO:0000259" key="2">
    <source>
        <dbReference type="Pfam" id="PF13556"/>
    </source>
</evidence>
<evidence type="ECO:0000313" key="4">
    <source>
        <dbReference type="Proteomes" id="UP000184363"/>
    </source>
</evidence>
<dbReference type="EMBL" id="FRAP01000002">
    <property type="protein sequence ID" value="SHK04154.1"/>
    <property type="molecule type" value="Genomic_DNA"/>
</dbReference>
<dbReference type="Gene3D" id="1.10.10.2840">
    <property type="entry name" value="PucR C-terminal helix-turn-helix domain"/>
    <property type="match status" value="1"/>
</dbReference>
<evidence type="ECO:0000313" key="3">
    <source>
        <dbReference type="EMBL" id="SHK04154.1"/>
    </source>
</evidence>
<dbReference type="InterPro" id="IPR042070">
    <property type="entry name" value="PucR_C-HTH_sf"/>
</dbReference>
<feature type="domain" description="Purine catabolism PurC-like" evidence="1">
    <location>
        <begin position="7"/>
        <end position="126"/>
    </location>
</feature>
<sequence>MHPTVAEILELPVVAAGRPVVRAGRSALDTRVRWVHVSELPDPAGTLSGGELVLSIGIPVSDPTTDPADYLRALRVAGGVALMIELGQRLKALPDELVQAARAMSFPLIELRRTVRFIEVTEAVLGRVLTEQHAQLRFSQRVADAFRGLAVDAARPGRVVETAAGLLGYPVVLEDLAHRVLAVAGGDPAQVLRDWTTRSRGAAAAEGWHIVPVGRPTARWGRLVVPTRVDDDRVPMVLVNAADTLTVIARLSPEPDPARTARSHWFADLLALPRGGLPELRARAAALGLDPAGPFTVLACPAGSALPVPFTGDLPDGTVVAIGRAEPVSVAYPVATAEAAAFEDLPAAVTEAMRVLGAVPPGPARVWRSADLGIRGLVHELRDDPRLLAFVEDQLGPILRLDDRRRTDALRSLRAFAEADGVITAFATRIGTSRPSAYARVRRLGQLLGRDLTDPAVKLSLQVALLAADTAGIG</sequence>
<feature type="domain" description="PucR C-terminal helix-turn-helix" evidence="2">
    <location>
        <begin position="410"/>
        <end position="467"/>
    </location>
</feature>
<protein>
    <submittedName>
        <fullName evidence="3">Transcriptional regulator, CdaR family</fullName>
    </submittedName>
</protein>